<dbReference type="SMART" id="SM00490">
    <property type="entry name" value="HELICc"/>
    <property type="match status" value="1"/>
</dbReference>
<proteinExistence type="inferred from homology"/>
<keyword evidence="3 8" id="KW-0378">Hydrolase</keyword>
<dbReference type="InterPro" id="IPR011545">
    <property type="entry name" value="DEAD/DEAH_box_helicase_dom"/>
</dbReference>
<feature type="short sequence motif" description="Q motif" evidence="9">
    <location>
        <begin position="2"/>
        <end position="30"/>
    </location>
</feature>
<feature type="compositionally biased region" description="Low complexity" evidence="10">
    <location>
        <begin position="461"/>
        <end position="474"/>
    </location>
</feature>
<dbReference type="InterPro" id="IPR014014">
    <property type="entry name" value="RNA_helicase_DEAD_Q_motif"/>
</dbReference>
<dbReference type="Gene3D" id="3.40.50.300">
    <property type="entry name" value="P-loop containing nucleotide triphosphate hydrolases"/>
    <property type="match status" value="2"/>
</dbReference>
<dbReference type="SMART" id="SM00487">
    <property type="entry name" value="DEXDc"/>
    <property type="match status" value="1"/>
</dbReference>
<keyword evidence="6 8" id="KW-0694">RNA-binding</keyword>
<comment type="subcellular location">
    <subcellularLocation>
        <location evidence="8">Cytoplasm</location>
    </subcellularLocation>
</comment>
<keyword evidence="1 8" id="KW-0963">Cytoplasm</keyword>
<comment type="caution">
    <text evidence="14">The sequence shown here is derived from an EMBL/GenBank/DDBJ whole genome shotgun (WGS) entry which is preliminary data.</text>
</comment>
<feature type="region of interest" description="Disordered" evidence="10">
    <location>
        <begin position="427"/>
        <end position="487"/>
    </location>
</feature>
<dbReference type="PROSITE" id="PS51192">
    <property type="entry name" value="HELICASE_ATP_BIND_1"/>
    <property type="match status" value="1"/>
</dbReference>
<keyword evidence="5 8" id="KW-0067">ATP-binding</keyword>
<feature type="compositionally biased region" description="Basic residues" evidence="10">
    <location>
        <begin position="475"/>
        <end position="487"/>
    </location>
</feature>
<dbReference type="PANTHER" id="PTHR47963">
    <property type="entry name" value="DEAD-BOX ATP-DEPENDENT RNA HELICASE 47, MITOCHONDRIAL"/>
    <property type="match status" value="1"/>
</dbReference>
<dbReference type="RefSeq" id="WP_205175382.1">
    <property type="nucleotide sequence ID" value="NZ_JAFBDZ010000007.1"/>
</dbReference>
<evidence type="ECO:0000256" key="1">
    <source>
        <dbReference type="ARBA" id="ARBA00022490"/>
    </source>
</evidence>
<dbReference type="GO" id="GO:0016787">
    <property type="term" value="F:hydrolase activity"/>
    <property type="evidence" value="ECO:0007669"/>
    <property type="project" value="UniProtKB-KW"/>
</dbReference>
<evidence type="ECO:0000256" key="5">
    <source>
        <dbReference type="ARBA" id="ARBA00022840"/>
    </source>
</evidence>
<dbReference type="PROSITE" id="PS51194">
    <property type="entry name" value="HELICASE_CTER"/>
    <property type="match status" value="1"/>
</dbReference>
<name>A0ABS2NJI7_9BACI</name>
<dbReference type="SUPFAM" id="SSF52540">
    <property type="entry name" value="P-loop containing nucleoside triphosphate hydrolases"/>
    <property type="match status" value="1"/>
</dbReference>
<comment type="catalytic activity">
    <reaction evidence="8">
        <text>ATP + H2O = ADP + phosphate + H(+)</text>
        <dbReference type="Rhea" id="RHEA:13065"/>
        <dbReference type="ChEBI" id="CHEBI:15377"/>
        <dbReference type="ChEBI" id="CHEBI:15378"/>
        <dbReference type="ChEBI" id="CHEBI:30616"/>
        <dbReference type="ChEBI" id="CHEBI:43474"/>
        <dbReference type="ChEBI" id="CHEBI:456216"/>
        <dbReference type="EC" id="3.6.4.13"/>
    </reaction>
</comment>
<feature type="domain" description="Helicase C-terminal" evidence="12">
    <location>
        <begin position="214"/>
        <end position="374"/>
    </location>
</feature>
<evidence type="ECO:0000256" key="9">
    <source>
        <dbReference type="PROSITE-ProRule" id="PRU00552"/>
    </source>
</evidence>
<organism evidence="14 15">
    <name type="scientific">Rossellomorea pakistanensis</name>
    <dbReference type="NCBI Taxonomy" id="992288"/>
    <lineage>
        <taxon>Bacteria</taxon>
        <taxon>Bacillati</taxon>
        <taxon>Bacillota</taxon>
        <taxon>Bacilli</taxon>
        <taxon>Bacillales</taxon>
        <taxon>Bacillaceae</taxon>
        <taxon>Rossellomorea</taxon>
    </lineage>
</organism>
<dbReference type="InterPro" id="IPR050547">
    <property type="entry name" value="DEAD_box_RNA_helicases"/>
</dbReference>
<evidence type="ECO:0000256" key="3">
    <source>
        <dbReference type="ARBA" id="ARBA00022801"/>
    </source>
</evidence>
<evidence type="ECO:0000313" key="15">
    <source>
        <dbReference type="Proteomes" id="UP001646157"/>
    </source>
</evidence>
<evidence type="ECO:0000256" key="2">
    <source>
        <dbReference type="ARBA" id="ARBA00022741"/>
    </source>
</evidence>
<keyword evidence="2 8" id="KW-0547">Nucleotide-binding</keyword>
<dbReference type="CDD" id="cd00268">
    <property type="entry name" value="DEADc"/>
    <property type="match status" value="1"/>
</dbReference>
<gene>
    <name evidence="8" type="primary">cshA</name>
    <name evidence="14" type="ORF">JOC86_004603</name>
</gene>
<dbReference type="InterPro" id="IPR044742">
    <property type="entry name" value="DEAD/DEAH_RhlB"/>
</dbReference>
<feature type="domain" description="Helicase ATP-binding" evidence="11">
    <location>
        <begin position="33"/>
        <end position="203"/>
    </location>
</feature>
<keyword evidence="15" id="KW-1185">Reference proteome</keyword>
<comment type="subunit">
    <text evidence="8">Oligomerizes, may be a member of the RNA degradosome.</text>
</comment>
<dbReference type="InterPro" id="IPR014001">
    <property type="entry name" value="Helicase_ATP-bd"/>
</dbReference>
<reference evidence="14 15" key="1">
    <citation type="submission" date="2021-01" db="EMBL/GenBank/DDBJ databases">
        <title>Genomic Encyclopedia of Type Strains, Phase IV (KMG-IV): sequencing the most valuable type-strain genomes for metagenomic binning, comparative biology and taxonomic classification.</title>
        <authorList>
            <person name="Goeker M."/>
        </authorList>
    </citation>
    <scope>NUCLEOTIDE SEQUENCE [LARGE SCALE GENOMIC DNA]</scope>
    <source>
        <strain evidence="14 15">DSM 24834</strain>
    </source>
</reference>
<dbReference type="Pfam" id="PF00271">
    <property type="entry name" value="Helicase_C"/>
    <property type="match status" value="1"/>
</dbReference>
<dbReference type="CDD" id="cd18787">
    <property type="entry name" value="SF2_C_DEAD"/>
    <property type="match status" value="1"/>
</dbReference>
<evidence type="ECO:0000256" key="8">
    <source>
        <dbReference type="HAMAP-Rule" id="MF_01493"/>
    </source>
</evidence>
<dbReference type="InterPro" id="IPR030880">
    <property type="entry name" value="DEAD_helicase_CshA"/>
</dbReference>
<evidence type="ECO:0000256" key="4">
    <source>
        <dbReference type="ARBA" id="ARBA00022806"/>
    </source>
</evidence>
<feature type="domain" description="DEAD-box RNA helicase Q" evidence="13">
    <location>
        <begin position="2"/>
        <end position="30"/>
    </location>
</feature>
<dbReference type="Proteomes" id="UP001646157">
    <property type="component" value="Unassembled WGS sequence"/>
</dbReference>
<dbReference type="EC" id="3.6.4.13" evidence="8"/>
<dbReference type="HAMAP" id="MF_01493">
    <property type="entry name" value="DEAD_helicase_CshA"/>
    <property type="match status" value="1"/>
</dbReference>
<dbReference type="PROSITE" id="PS51195">
    <property type="entry name" value="Q_MOTIF"/>
    <property type="match status" value="1"/>
</dbReference>
<dbReference type="InterPro" id="IPR027417">
    <property type="entry name" value="P-loop_NTPase"/>
</dbReference>
<dbReference type="GO" id="GO:0003724">
    <property type="term" value="F:RNA helicase activity"/>
    <property type="evidence" value="ECO:0007669"/>
    <property type="project" value="UniProtKB-EC"/>
</dbReference>
<keyword evidence="4 8" id="KW-0347">Helicase</keyword>
<evidence type="ECO:0000256" key="10">
    <source>
        <dbReference type="SAM" id="MobiDB-lite"/>
    </source>
</evidence>
<keyword evidence="7 8" id="KW-0346">Stress response</keyword>
<feature type="compositionally biased region" description="Basic and acidic residues" evidence="10">
    <location>
        <begin position="446"/>
        <end position="457"/>
    </location>
</feature>
<accession>A0ABS2NJI7</accession>
<dbReference type="PANTHER" id="PTHR47963:SF5">
    <property type="entry name" value="DEAD-BOX ATP-DEPENDENT RNA HELICASE CSHA"/>
    <property type="match status" value="1"/>
</dbReference>
<evidence type="ECO:0000256" key="7">
    <source>
        <dbReference type="ARBA" id="ARBA00023016"/>
    </source>
</evidence>
<evidence type="ECO:0000313" key="14">
    <source>
        <dbReference type="EMBL" id="MBM7588028.1"/>
    </source>
</evidence>
<protein>
    <recommendedName>
        <fullName evidence="8">DEAD-box ATP-dependent RNA helicase CshA</fullName>
        <ecNumber evidence="8">3.6.4.13</ecNumber>
    </recommendedName>
</protein>
<evidence type="ECO:0000259" key="12">
    <source>
        <dbReference type="PROSITE" id="PS51194"/>
    </source>
</evidence>
<dbReference type="EMBL" id="JAFBDZ010000007">
    <property type="protein sequence ID" value="MBM7588028.1"/>
    <property type="molecule type" value="Genomic_DNA"/>
</dbReference>
<evidence type="ECO:0000259" key="11">
    <source>
        <dbReference type="PROSITE" id="PS51192"/>
    </source>
</evidence>
<comment type="function">
    <text evidence="8">DEAD-box RNA helicase possibly involved in RNA degradation. Unwinds dsRNA in both 5'- and 3'-directions, has RNA-dependent ATPase activity.</text>
</comment>
<dbReference type="InterPro" id="IPR000629">
    <property type="entry name" value="RNA-helicase_DEAD-box_CS"/>
</dbReference>
<evidence type="ECO:0000259" key="13">
    <source>
        <dbReference type="PROSITE" id="PS51195"/>
    </source>
</evidence>
<dbReference type="InterPro" id="IPR001650">
    <property type="entry name" value="Helicase_C-like"/>
</dbReference>
<comment type="similarity">
    <text evidence="8">Belongs to the DEAD box helicase family. CshA subfamily.</text>
</comment>
<sequence length="487" mass="54937">MTKFSDLELSPSTLKSIKRMGFEEATPIQAGTIPVSLEGKDVIGQAQTGTGKTTAFGIPMVEKINVKEPNVQGLIIAPTRELAIQVSEELYKVGYDKHVRVLSVYGGQDIQRQIRAMKKGPHIIVGTPGRLLDHINRRTLKLQNVQTLVLDEADEMLNMGFIEDIESILKNVPENRQTLLFSATMPGPIRKIAENFMTDPETVSVKSKEMTVPHIEQYFVKAHEKEKFDVLSRLLDVQSPELAIVFGRTKRRVDELARALNIRGYLAEGIHGDLSQARRMSVLRKFKEGRIDVLVATDVAARGLDISGVTHVYNFDIPQDPESYVHRIGRTGRAGKEGMAMTFVTPREMNYLRIVEQTTKKRMTPMKPPSRNEALEGQQRLAMEKIVETIKNNELQDYQAMAKEIMESHTPEQVVAAALRILTKEPDNTPVEITEERPLPQKRGRDKRDFRRGDKKGGSSRGRSGRSYNSSSRGKQQRGNRRTRKES</sequence>
<dbReference type="Pfam" id="PF00270">
    <property type="entry name" value="DEAD"/>
    <property type="match status" value="1"/>
</dbReference>
<dbReference type="PROSITE" id="PS00039">
    <property type="entry name" value="DEAD_ATP_HELICASE"/>
    <property type="match status" value="1"/>
</dbReference>
<evidence type="ECO:0000256" key="6">
    <source>
        <dbReference type="ARBA" id="ARBA00022884"/>
    </source>
</evidence>